<keyword evidence="1" id="KW-0812">Transmembrane</keyword>
<evidence type="ECO:0000313" key="4">
    <source>
        <dbReference type="Proteomes" id="UP001364890"/>
    </source>
</evidence>
<evidence type="ECO:0000313" key="3">
    <source>
        <dbReference type="EMBL" id="MEI4768675.1"/>
    </source>
</evidence>
<keyword evidence="1" id="KW-0472">Membrane</keyword>
<keyword evidence="1" id="KW-1133">Transmembrane helix</keyword>
<name>A0ABU8F0X5_9BACI</name>
<feature type="transmembrane region" description="Helical" evidence="1">
    <location>
        <begin position="137"/>
        <end position="156"/>
    </location>
</feature>
<feature type="chain" id="PRO_5045687715" evidence="2">
    <location>
        <begin position="21"/>
        <end position="170"/>
    </location>
</feature>
<gene>
    <name evidence="3" type="ORF">WAX74_03255</name>
</gene>
<dbReference type="InterPro" id="IPR034026">
    <property type="entry name" value="EssA"/>
</dbReference>
<evidence type="ECO:0000256" key="2">
    <source>
        <dbReference type="SAM" id="SignalP"/>
    </source>
</evidence>
<dbReference type="Proteomes" id="UP001364890">
    <property type="component" value="Unassembled WGS sequence"/>
</dbReference>
<dbReference type="RefSeq" id="WP_336496233.1">
    <property type="nucleotide sequence ID" value="NZ_JBAWSY010000002.1"/>
</dbReference>
<reference evidence="3 4" key="1">
    <citation type="submission" date="2024-01" db="EMBL/GenBank/DDBJ databases">
        <title>Seven novel Bacillus-like species.</title>
        <authorList>
            <person name="Liu G."/>
        </authorList>
    </citation>
    <scope>NUCLEOTIDE SEQUENCE [LARGE SCALE GENOMIC DNA]</scope>
    <source>
        <strain evidence="3 4">FJAT-51614</strain>
    </source>
</reference>
<proteinExistence type="predicted"/>
<sequence>MSLKQVTILFCVLMISWSLAQTTAHANEEKSIKELEPVIYEKLKFKKNTDYLHDRKKTEMKNTIPEKQFNIYFDGRRKLPNRKDTSYLFQTSNRGERSTVSAKTSDLKLFTNESKGEKEQSSASLNMEPAGNRTRTLILLAIIAVGLVTLFMVFIPKMVNTPTSNKTIRS</sequence>
<dbReference type="Pfam" id="PF10661">
    <property type="entry name" value="EssA"/>
    <property type="match status" value="1"/>
</dbReference>
<keyword evidence="4" id="KW-1185">Reference proteome</keyword>
<evidence type="ECO:0000256" key="1">
    <source>
        <dbReference type="SAM" id="Phobius"/>
    </source>
</evidence>
<protein>
    <submittedName>
        <fullName evidence="3">Type VII secretion EssA family protein</fullName>
    </submittedName>
</protein>
<organism evidence="3 4">
    <name type="scientific">Psychrobacillus mangrovi</name>
    <dbReference type="NCBI Taxonomy" id="3117745"/>
    <lineage>
        <taxon>Bacteria</taxon>
        <taxon>Bacillati</taxon>
        <taxon>Bacillota</taxon>
        <taxon>Bacilli</taxon>
        <taxon>Bacillales</taxon>
        <taxon>Bacillaceae</taxon>
        <taxon>Psychrobacillus</taxon>
    </lineage>
</organism>
<feature type="signal peptide" evidence="2">
    <location>
        <begin position="1"/>
        <end position="20"/>
    </location>
</feature>
<accession>A0ABU8F0X5</accession>
<keyword evidence="2" id="KW-0732">Signal</keyword>
<comment type="caution">
    <text evidence="3">The sequence shown here is derived from an EMBL/GenBank/DDBJ whole genome shotgun (WGS) entry which is preliminary data.</text>
</comment>
<dbReference type="EMBL" id="JBAWSY010000002">
    <property type="protein sequence ID" value="MEI4768675.1"/>
    <property type="molecule type" value="Genomic_DNA"/>
</dbReference>